<organism evidence="5 6">
    <name type="scientific">Streptomyces ficellus</name>
    <dbReference type="NCBI Taxonomy" id="1977088"/>
    <lineage>
        <taxon>Bacteria</taxon>
        <taxon>Bacillati</taxon>
        <taxon>Actinomycetota</taxon>
        <taxon>Actinomycetes</taxon>
        <taxon>Kitasatosporales</taxon>
        <taxon>Streptomycetaceae</taxon>
        <taxon>Streptomyces</taxon>
    </lineage>
</organism>
<comment type="similarity">
    <text evidence="1">Belongs to the non-flavoprotein flavin reductase family.</text>
</comment>
<dbReference type="Proteomes" id="UP000422572">
    <property type="component" value="Chromosome"/>
</dbReference>
<proteinExistence type="inferred from homology"/>
<dbReference type="KEGG" id="sfic:EIZ62_04120"/>
<dbReference type="PANTHER" id="PTHR30466">
    <property type="entry name" value="FLAVIN REDUCTASE"/>
    <property type="match status" value="1"/>
</dbReference>
<evidence type="ECO:0000256" key="1">
    <source>
        <dbReference type="ARBA" id="ARBA00008898"/>
    </source>
</evidence>
<evidence type="ECO:0000313" key="6">
    <source>
        <dbReference type="Proteomes" id="UP000422572"/>
    </source>
</evidence>
<evidence type="ECO:0000313" key="5">
    <source>
        <dbReference type="EMBL" id="QGV77524.1"/>
    </source>
</evidence>
<dbReference type="InterPro" id="IPR002563">
    <property type="entry name" value="Flavin_Rdtase-like_dom"/>
</dbReference>
<protein>
    <submittedName>
        <fullName evidence="5">Flavin reductase</fullName>
    </submittedName>
</protein>
<feature type="domain" description="Flavin reductase like" evidence="4">
    <location>
        <begin position="58"/>
        <end position="206"/>
    </location>
</feature>
<gene>
    <name evidence="5" type="ORF">EIZ62_04120</name>
</gene>
<dbReference type="OrthoDB" id="9792858at2"/>
<feature type="region of interest" description="Disordered" evidence="3">
    <location>
        <begin position="1"/>
        <end position="22"/>
    </location>
</feature>
<accession>A0A6I6F461</accession>
<dbReference type="EMBL" id="CP034279">
    <property type="protein sequence ID" value="QGV77524.1"/>
    <property type="molecule type" value="Genomic_DNA"/>
</dbReference>
<dbReference type="Pfam" id="PF01613">
    <property type="entry name" value="Flavin_Reduct"/>
    <property type="match status" value="1"/>
</dbReference>
<dbReference type="Gene3D" id="2.30.110.10">
    <property type="entry name" value="Electron Transport, Fmn-binding Protein, Chain A"/>
    <property type="match status" value="1"/>
</dbReference>
<dbReference type="GO" id="GO:0042602">
    <property type="term" value="F:riboflavin reductase (NADPH) activity"/>
    <property type="evidence" value="ECO:0007669"/>
    <property type="project" value="TreeGrafter"/>
</dbReference>
<dbReference type="GO" id="GO:0010181">
    <property type="term" value="F:FMN binding"/>
    <property type="evidence" value="ECO:0007669"/>
    <property type="project" value="InterPro"/>
</dbReference>
<sequence>MRTETDTSTMTQAPEATTTGGTATAVLVPDTHVPDAHVPDAHVPEAQVPDAAAFRAAMGRFPTGVTLLTQGSDETTSVITLNSLTSVSLEPVLILVSVKADGRMRPRVARSGSFAVNVLNRHQQDLAQEFCRPDRPAGPAAMARLGATRGVLGNAVIPSAEAYFECVLEAEYAAGDHTLLVGRVVALGGGDAAADPLVFHRGGFTRLPADPAASS</sequence>
<evidence type="ECO:0000256" key="2">
    <source>
        <dbReference type="ARBA" id="ARBA00023002"/>
    </source>
</evidence>
<dbReference type="AlphaFoldDB" id="A0A6I6F461"/>
<dbReference type="SUPFAM" id="SSF50475">
    <property type="entry name" value="FMN-binding split barrel"/>
    <property type="match status" value="1"/>
</dbReference>
<name>A0A6I6F461_9ACTN</name>
<feature type="compositionally biased region" description="Polar residues" evidence="3">
    <location>
        <begin position="1"/>
        <end position="15"/>
    </location>
</feature>
<evidence type="ECO:0000259" key="4">
    <source>
        <dbReference type="SMART" id="SM00903"/>
    </source>
</evidence>
<evidence type="ECO:0000256" key="3">
    <source>
        <dbReference type="SAM" id="MobiDB-lite"/>
    </source>
</evidence>
<reference evidence="5 6" key="1">
    <citation type="submission" date="2018-12" db="EMBL/GenBank/DDBJ databases">
        <title>Complete genome sequence of Streptomyces ficellus NRRL8067, the producer of ficellomycin, feldamycin and nojirimycin.</title>
        <authorList>
            <person name="Zhang H."/>
            <person name="Yue R."/>
            <person name="Liu Y."/>
            <person name="Li M."/>
            <person name="Mu H."/>
            <person name="Zhang J."/>
        </authorList>
    </citation>
    <scope>NUCLEOTIDE SEQUENCE [LARGE SCALE GENOMIC DNA]</scope>
    <source>
        <strain evidence="5 6">NRRL 8067</strain>
    </source>
</reference>
<dbReference type="InterPro" id="IPR012349">
    <property type="entry name" value="Split_barrel_FMN-bd"/>
</dbReference>
<dbReference type="SMART" id="SM00903">
    <property type="entry name" value="Flavin_Reduct"/>
    <property type="match status" value="1"/>
</dbReference>
<keyword evidence="6" id="KW-1185">Reference proteome</keyword>
<keyword evidence="2" id="KW-0560">Oxidoreductase</keyword>
<dbReference type="InterPro" id="IPR050268">
    <property type="entry name" value="NADH-dep_flavin_reductase"/>
</dbReference>
<dbReference type="PANTHER" id="PTHR30466:SF11">
    <property type="entry name" value="FLAVIN-DEPENDENT MONOOXYGENASE, REDUCTASE SUBUNIT HSAB"/>
    <property type="match status" value="1"/>
</dbReference>